<dbReference type="InterPro" id="IPR029044">
    <property type="entry name" value="Nucleotide-diphossugar_trans"/>
</dbReference>
<evidence type="ECO:0000256" key="1">
    <source>
        <dbReference type="ARBA" id="ARBA00022679"/>
    </source>
</evidence>
<dbReference type="EMBL" id="QRAO01000003">
    <property type="protein sequence ID" value="RDK85482.1"/>
    <property type="molecule type" value="Genomic_DNA"/>
</dbReference>
<feature type="domain" description="Galactosyltransferase C-terminal" evidence="3">
    <location>
        <begin position="186"/>
        <end position="221"/>
    </location>
</feature>
<dbReference type="InterPro" id="IPR001173">
    <property type="entry name" value="Glyco_trans_2-like"/>
</dbReference>
<keyword evidence="1 4" id="KW-0808">Transferase</keyword>
<accession>A0A370QAV2</accession>
<dbReference type="PANTHER" id="PTHR43685:SF3">
    <property type="entry name" value="SLR2126 PROTEIN"/>
    <property type="match status" value="1"/>
</dbReference>
<dbReference type="PANTHER" id="PTHR43685">
    <property type="entry name" value="GLYCOSYLTRANSFERASE"/>
    <property type="match status" value="1"/>
</dbReference>
<dbReference type="Gene3D" id="3.90.550.10">
    <property type="entry name" value="Spore Coat Polysaccharide Biosynthesis Protein SpsA, Chain A"/>
    <property type="match status" value="1"/>
</dbReference>
<dbReference type="Proteomes" id="UP000255317">
    <property type="component" value="Unassembled WGS sequence"/>
</dbReference>
<reference evidence="4 5" key="1">
    <citation type="submission" date="2018-07" db="EMBL/GenBank/DDBJ databases">
        <title>Genomic Encyclopedia of Type Strains, Phase IV (KMG-IV): sequencing the most valuable type-strain genomes for metagenomic binning, comparative biology and taxonomic classification.</title>
        <authorList>
            <person name="Goeker M."/>
        </authorList>
    </citation>
    <scope>NUCLEOTIDE SEQUENCE [LARGE SCALE GENOMIC DNA]</scope>
    <source>
        <strain evidence="4 5">DSM 101478</strain>
    </source>
</reference>
<evidence type="ECO:0000259" key="2">
    <source>
        <dbReference type="Pfam" id="PF00535"/>
    </source>
</evidence>
<keyword evidence="5" id="KW-1185">Reference proteome</keyword>
<dbReference type="CDD" id="cd06420">
    <property type="entry name" value="GT2_Chondriotin_Pol_N"/>
    <property type="match status" value="1"/>
</dbReference>
<dbReference type="GO" id="GO:0016740">
    <property type="term" value="F:transferase activity"/>
    <property type="evidence" value="ECO:0007669"/>
    <property type="project" value="UniProtKB-KW"/>
</dbReference>
<evidence type="ECO:0000313" key="5">
    <source>
        <dbReference type="Proteomes" id="UP000255317"/>
    </source>
</evidence>
<dbReference type="InterPro" id="IPR027791">
    <property type="entry name" value="Galactosyl_T_C"/>
</dbReference>
<protein>
    <submittedName>
        <fullName evidence="4">Glycosyltransferase involved in cell wall biosynthesis</fullName>
    </submittedName>
</protein>
<dbReference type="SUPFAM" id="SSF53448">
    <property type="entry name" value="Nucleotide-diphospho-sugar transferases"/>
    <property type="match status" value="1"/>
</dbReference>
<organism evidence="4 5">
    <name type="scientific">Marinirhabdus gelatinilytica</name>
    <dbReference type="NCBI Taxonomy" id="1703343"/>
    <lineage>
        <taxon>Bacteria</taxon>
        <taxon>Pseudomonadati</taxon>
        <taxon>Bacteroidota</taxon>
        <taxon>Flavobacteriia</taxon>
        <taxon>Flavobacteriales</taxon>
        <taxon>Flavobacteriaceae</taxon>
    </lineage>
</organism>
<dbReference type="OrthoDB" id="9801954at2"/>
<evidence type="ECO:0000313" key="4">
    <source>
        <dbReference type="EMBL" id="RDK85482.1"/>
    </source>
</evidence>
<dbReference type="RefSeq" id="WP_115123897.1">
    <property type="nucleotide sequence ID" value="NZ_QRAO01000003.1"/>
</dbReference>
<sequence>MSSVSVIISTYNQPRWLTKALWGFEGQTFTNFDIVIADDGSTEETATVIQQFQQKNVLKIAHIWQEDDGFQKTKILNKAIKATEAEYLIFTDGDCIPRFDLVEKHLAMRKPNSFLSGGYFKLPEDISENISEEDIRTRKCFDAHWLVAQGLKKSFKLNKLTATGTKEQFLNWITPTKATWDGNNASGWREDIVAVNGFDERMQYGGEDRELGERLMNKGVRPIQARYSLVTMHLEHPQGYVTEEMLANNKQIRKTTKTTKSTWTPYGLQQTDA</sequence>
<evidence type="ECO:0000259" key="3">
    <source>
        <dbReference type="Pfam" id="PF02709"/>
    </source>
</evidence>
<dbReference type="AlphaFoldDB" id="A0A370QAV2"/>
<name>A0A370QAV2_9FLAO</name>
<proteinExistence type="predicted"/>
<dbReference type="InterPro" id="IPR050834">
    <property type="entry name" value="Glycosyltransf_2"/>
</dbReference>
<dbReference type="Pfam" id="PF02709">
    <property type="entry name" value="Glyco_transf_7C"/>
    <property type="match status" value="1"/>
</dbReference>
<dbReference type="Pfam" id="PF00535">
    <property type="entry name" value="Glycos_transf_2"/>
    <property type="match status" value="1"/>
</dbReference>
<feature type="domain" description="Glycosyltransferase 2-like" evidence="2">
    <location>
        <begin position="5"/>
        <end position="107"/>
    </location>
</feature>
<comment type="caution">
    <text evidence="4">The sequence shown here is derived from an EMBL/GenBank/DDBJ whole genome shotgun (WGS) entry which is preliminary data.</text>
</comment>
<gene>
    <name evidence="4" type="ORF">C8D94_103309</name>
</gene>